<dbReference type="SUPFAM" id="SSF53335">
    <property type="entry name" value="S-adenosyl-L-methionine-dependent methyltransferases"/>
    <property type="match status" value="1"/>
</dbReference>
<reference evidence="2 3" key="1">
    <citation type="submission" date="2024-02" db="EMBL/GenBank/DDBJ databases">
        <title>De novo assembly and annotation of 12 fungi associated with fruit tree decline syndrome in Ontario, Canada.</title>
        <authorList>
            <person name="Sulman M."/>
            <person name="Ellouze W."/>
            <person name="Ilyukhin E."/>
        </authorList>
    </citation>
    <scope>NUCLEOTIDE SEQUENCE [LARGE SCALE GENOMIC DNA]</scope>
    <source>
        <strain evidence="2 3">M42-189</strain>
    </source>
</reference>
<comment type="caution">
    <text evidence="2">The sequence shown here is derived from an EMBL/GenBank/DDBJ whole genome shotgun (WGS) entry which is preliminary data.</text>
</comment>
<proteinExistence type="predicted"/>
<dbReference type="Pfam" id="PF13649">
    <property type="entry name" value="Methyltransf_25"/>
    <property type="match status" value="1"/>
</dbReference>
<dbReference type="Gene3D" id="3.40.50.150">
    <property type="entry name" value="Vaccinia Virus protein VP39"/>
    <property type="match status" value="1"/>
</dbReference>
<dbReference type="PANTHER" id="PTHR43591">
    <property type="entry name" value="METHYLTRANSFERASE"/>
    <property type="match status" value="1"/>
</dbReference>
<gene>
    <name evidence="2" type="ORF">SLS60_009129</name>
</gene>
<evidence type="ECO:0000313" key="2">
    <source>
        <dbReference type="EMBL" id="KAL1596483.1"/>
    </source>
</evidence>
<accession>A0ABR3QWF0</accession>
<dbReference type="PANTHER" id="PTHR43591:SF110">
    <property type="entry name" value="RHODANESE DOMAIN-CONTAINING PROTEIN"/>
    <property type="match status" value="1"/>
</dbReference>
<protein>
    <recommendedName>
        <fullName evidence="1">Methyltransferase domain-containing protein</fullName>
    </recommendedName>
</protein>
<sequence>MSTTQKANDLQKNIREGWQDSSIAEKYARAETATHPYANIIIDKASIASNITNHNSTVNALDFGCGTGIVTAVLYEAVPKEKWNNVEVLGGDISPHMLDYLRGRGAKNGWTGLTTQIVDGANIQLENNQFTHIFANAIIFFLPLGTLQKLVDLLQPGGFIGITTWVSFGWYTYLERAINNMSNPPSLPTSSEIRDSFEKGNAWHDPAFVKQQLEETGLQDVELVVEKRNVECGTPAQFCESMTMPMSLISGHWEESKRQETLKEVMSELKKVLIEVAGGEEEMCYMQMEGIVGVGWKSAKKA</sequence>
<dbReference type="EMBL" id="JAKJXO020000014">
    <property type="protein sequence ID" value="KAL1596483.1"/>
    <property type="molecule type" value="Genomic_DNA"/>
</dbReference>
<dbReference type="InterPro" id="IPR041698">
    <property type="entry name" value="Methyltransf_25"/>
</dbReference>
<organism evidence="2 3">
    <name type="scientific">Paraconiothyrium brasiliense</name>
    <dbReference type="NCBI Taxonomy" id="300254"/>
    <lineage>
        <taxon>Eukaryota</taxon>
        <taxon>Fungi</taxon>
        <taxon>Dikarya</taxon>
        <taxon>Ascomycota</taxon>
        <taxon>Pezizomycotina</taxon>
        <taxon>Dothideomycetes</taxon>
        <taxon>Pleosporomycetidae</taxon>
        <taxon>Pleosporales</taxon>
        <taxon>Massarineae</taxon>
        <taxon>Didymosphaeriaceae</taxon>
        <taxon>Paraconiothyrium</taxon>
    </lineage>
</organism>
<name>A0ABR3QWF0_9PLEO</name>
<evidence type="ECO:0000313" key="3">
    <source>
        <dbReference type="Proteomes" id="UP001521785"/>
    </source>
</evidence>
<evidence type="ECO:0000259" key="1">
    <source>
        <dbReference type="Pfam" id="PF13649"/>
    </source>
</evidence>
<keyword evidence="3" id="KW-1185">Reference proteome</keyword>
<dbReference type="Proteomes" id="UP001521785">
    <property type="component" value="Unassembled WGS sequence"/>
</dbReference>
<dbReference type="CDD" id="cd02440">
    <property type="entry name" value="AdoMet_MTases"/>
    <property type="match status" value="1"/>
</dbReference>
<feature type="domain" description="Methyltransferase" evidence="1">
    <location>
        <begin position="61"/>
        <end position="158"/>
    </location>
</feature>
<dbReference type="InterPro" id="IPR029063">
    <property type="entry name" value="SAM-dependent_MTases_sf"/>
</dbReference>